<dbReference type="PANTHER" id="PTHR24320">
    <property type="entry name" value="RETINOL DEHYDROGENASE"/>
    <property type="match status" value="1"/>
</dbReference>
<organism evidence="4 5">
    <name type="scientific">Oidiodendron maius (strain Zn)</name>
    <dbReference type="NCBI Taxonomy" id="913774"/>
    <lineage>
        <taxon>Eukaryota</taxon>
        <taxon>Fungi</taxon>
        <taxon>Dikarya</taxon>
        <taxon>Ascomycota</taxon>
        <taxon>Pezizomycotina</taxon>
        <taxon>Leotiomycetes</taxon>
        <taxon>Leotiomycetes incertae sedis</taxon>
        <taxon>Myxotrichaceae</taxon>
        <taxon>Oidiodendron</taxon>
    </lineage>
</organism>
<name>A0A0C3GZ14_OIDMZ</name>
<accession>A0A0C3GZ14</accession>
<dbReference type="Proteomes" id="UP000054321">
    <property type="component" value="Unassembled WGS sequence"/>
</dbReference>
<evidence type="ECO:0000313" key="4">
    <source>
        <dbReference type="EMBL" id="KIM95496.1"/>
    </source>
</evidence>
<reference evidence="4 5" key="1">
    <citation type="submission" date="2014-04" db="EMBL/GenBank/DDBJ databases">
        <authorList>
            <consortium name="DOE Joint Genome Institute"/>
            <person name="Kuo A."/>
            <person name="Martino E."/>
            <person name="Perotto S."/>
            <person name="Kohler A."/>
            <person name="Nagy L.G."/>
            <person name="Floudas D."/>
            <person name="Copeland A."/>
            <person name="Barry K.W."/>
            <person name="Cichocki N."/>
            <person name="Veneault-Fourrey C."/>
            <person name="LaButti K."/>
            <person name="Lindquist E.A."/>
            <person name="Lipzen A."/>
            <person name="Lundell T."/>
            <person name="Morin E."/>
            <person name="Murat C."/>
            <person name="Sun H."/>
            <person name="Tunlid A."/>
            <person name="Henrissat B."/>
            <person name="Grigoriev I.V."/>
            <person name="Hibbett D.S."/>
            <person name="Martin F."/>
            <person name="Nordberg H.P."/>
            <person name="Cantor M.N."/>
            <person name="Hua S.X."/>
        </authorList>
    </citation>
    <scope>NUCLEOTIDE SEQUENCE [LARGE SCALE GENOMIC DNA]</scope>
    <source>
        <strain evidence="4 5">Zn</strain>
    </source>
</reference>
<evidence type="ECO:0000256" key="3">
    <source>
        <dbReference type="ARBA" id="ARBA00023002"/>
    </source>
</evidence>
<proteinExistence type="inferred from homology"/>
<keyword evidence="2" id="KW-0521">NADP</keyword>
<dbReference type="AlphaFoldDB" id="A0A0C3GZ14"/>
<dbReference type="InterPro" id="IPR002347">
    <property type="entry name" value="SDR_fam"/>
</dbReference>
<dbReference type="OrthoDB" id="191139at2759"/>
<dbReference type="STRING" id="913774.A0A0C3GZ14"/>
<dbReference type="PANTHER" id="PTHR24320:SF282">
    <property type="entry name" value="WW DOMAIN-CONTAINING OXIDOREDUCTASE"/>
    <property type="match status" value="1"/>
</dbReference>
<dbReference type="InParanoid" id="A0A0C3GZ14"/>
<evidence type="ECO:0000256" key="2">
    <source>
        <dbReference type="ARBA" id="ARBA00022857"/>
    </source>
</evidence>
<keyword evidence="5" id="KW-1185">Reference proteome</keyword>
<dbReference type="GO" id="GO:0016491">
    <property type="term" value="F:oxidoreductase activity"/>
    <property type="evidence" value="ECO:0007669"/>
    <property type="project" value="UniProtKB-KW"/>
</dbReference>
<sequence length="318" mass="34986">MSANWDPQQIPDLIGKVALVTGGNAGIGLSTVKHLALHGAKVYFTARSEAKATKAKESLLSDNHGLSADKLVWLRLDLSDLNSIIQAAEELAKKEQKLDILVNNAGMATKETEIAAAGWEMTMGNAASDENADVRIVTLSSDVHSKFLPADYPFDFTDPGFLYGKLPYEPEEYVSQKQMFSADVLHYCMAKLANVLFAQELQSRLDHFGLPMISTSVNPGMVETEGSVGFFSPEMQPTIRKMMVSPNKGSHTSLFAATARDVSMRPDLYKGKYLDSKEAKEPHVVSKDKEQVGAFWDTTTKEVARYLAKCGFVPLNEW</sequence>
<dbReference type="InterPro" id="IPR036291">
    <property type="entry name" value="NAD(P)-bd_dom_sf"/>
</dbReference>
<dbReference type="Pfam" id="PF00106">
    <property type="entry name" value="adh_short"/>
    <property type="match status" value="1"/>
</dbReference>
<reference evidence="5" key="2">
    <citation type="submission" date="2015-01" db="EMBL/GenBank/DDBJ databases">
        <title>Evolutionary Origins and Diversification of the Mycorrhizal Mutualists.</title>
        <authorList>
            <consortium name="DOE Joint Genome Institute"/>
            <consortium name="Mycorrhizal Genomics Consortium"/>
            <person name="Kohler A."/>
            <person name="Kuo A."/>
            <person name="Nagy L.G."/>
            <person name="Floudas D."/>
            <person name="Copeland A."/>
            <person name="Barry K.W."/>
            <person name="Cichocki N."/>
            <person name="Veneault-Fourrey C."/>
            <person name="LaButti K."/>
            <person name="Lindquist E.A."/>
            <person name="Lipzen A."/>
            <person name="Lundell T."/>
            <person name="Morin E."/>
            <person name="Murat C."/>
            <person name="Riley R."/>
            <person name="Ohm R."/>
            <person name="Sun H."/>
            <person name="Tunlid A."/>
            <person name="Henrissat B."/>
            <person name="Grigoriev I.V."/>
            <person name="Hibbett D.S."/>
            <person name="Martin F."/>
        </authorList>
    </citation>
    <scope>NUCLEOTIDE SEQUENCE [LARGE SCALE GENOMIC DNA]</scope>
    <source>
        <strain evidence="5">Zn</strain>
    </source>
</reference>
<dbReference type="Gene3D" id="3.40.50.720">
    <property type="entry name" value="NAD(P)-binding Rossmann-like Domain"/>
    <property type="match status" value="1"/>
</dbReference>
<evidence type="ECO:0008006" key="6">
    <source>
        <dbReference type="Google" id="ProtNLM"/>
    </source>
</evidence>
<protein>
    <recommendedName>
        <fullName evidence="6">NAD(P)-binding protein</fullName>
    </recommendedName>
</protein>
<gene>
    <name evidence="4" type="ORF">OIDMADRAFT_106439</name>
</gene>
<evidence type="ECO:0000313" key="5">
    <source>
        <dbReference type="Proteomes" id="UP000054321"/>
    </source>
</evidence>
<evidence type="ECO:0000256" key="1">
    <source>
        <dbReference type="ARBA" id="ARBA00006484"/>
    </source>
</evidence>
<dbReference type="SUPFAM" id="SSF51735">
    <property type="entry name" value="NAD(P)-binding Rossmann-fold domains"/>
    <property type="match status" value="1"/>
</dbReference>
<dbReference type="HOGENOM" id="CLU_010194_44_6_1"/>
<dbReference type="EMBL" id="KN832887">
    <property type="protein sequence ID" value="KIM95496.1"/>
    <property type="molecule type" value="Genomic_DNA"/>
</dbReference>
<keyword evidence="3" id="KW-0560">Oxidoreductase</keyword>
<comment type="similarity">
    <text evidence="1">Belongs to the short-chain dehydrogenases/reductases (SDR) family.</text>
</comment>
<dbReference type="PRINTS" id="PR00081">
    <property type="entry name" value="GDHRDH"/>
</dbReference>